<dbReference type="EMBL" id="DRIH01000029">
    <property type="protein sequence ID" value="HEC67377.1"/>
    <property type="molecule type" value="Genomic_DNA"/>
</dbReference>
<reference evidence="5" key="1">
    <citation type="journal article" date="2020" name="mSystems">
        <title>Genome- and Community-Level Interaction Insights into Carbon Utilization and Element Cycling Functions of Hydrothermarchaeota in Hydrothermal Sediment.</title>
        <authorList>
            <person name="Zhou Z."/>
            <person name="Liu Y."/>
            <person name="Xu W."/>
            <person name="Pan J."/>
            <person name="Luo Z.H."/>
            <person name="Li M."/>
        </authorList>
    </citation>
    <scope>NUCLEOTIDE SEQUENCE [LARGE SCALE GENOMIC DNA]</scope>
    <source>
        <strain evidence="5">HyVt-389</strain>
    </source>
</reference>
<comment type="caution">
    <text evidence="5">The sequence shown here is derived from an EMBL/GenBank/DDBJ whole genome shotgun (WGS) entry which is preliminary data.</text>
</comment>
<evidence type="ECO:0000256" key="1">
    <source>
        <dbReference type="PIRSR" id="PIRSR601310-1"/>
    </source>
</evidence>
<dbReference type="PRINTS" id="PR00332">
    <property type="entry name" value="HISTRIAD"/>
</dbReference>
<dbReference type="InterPro" id="IPR001310">
    <property type="entry name" value="Histidine_triad_HIT"/>
</dbReference>
<feature type="domain" description="HIT" evidence="4">
    <location>
        <begin position="5"/>
        <end position="112"/>
    </location>
</feature>
<accession>A0A7C1VZ23</accession>
<dbReference type="Pfam" id="PF01230">
    <property type="entry name" value="HIT"/>
    <property type="match status" value="1"/>
</dbReference>
<feature type="active site" description="Tele-AMP-histidine intermediate" evidence="1">
    <location>
        <position position="99"/>
    </location>
</feature>
<dbReference type="Proteomes" id="UP000885738">
    <property type="component" value="Unassembled WGS sequence"/>
</dbReference>
<dbReference type="Gene3D" id="3.30.428.10">
    <property type="entry name" value="HIT-like"/>
    <property type="match status" value="1"/>
</dbReference>
<protein>
    <submittedName>
        <fullName evidence="5">HIT family protein</fullName>
    </submittedName>
</protein>
<evidence type="ECO:0000256" key="3">
    <source>
        <dbReference type="PROSITE-ProRule" id="PRU00464"/>
    </source>
</evidence>
<dbReference type="InterPro" id="IPR039384">
    <property type="entry name" value="HINT"/>
</dbReference>
<feature type="short sequence motif" description="Histidine triad motif" evidence="2 3">
    <location>
        <begin position="97"/>
        <end position="101"/>
    </location>
</feature>
<gene>
    <name evidence="5" type="ORF">ENI35_00960</name>
</gene>
<sequence>MGDCIFCKIIQGEIPATKVYEDEKVLAFMDINPLNDGHTLIVPKRHAETIFEIDPQDLIATMKVAQKLAIAIKKALDSDGMIVVQLNNRAAGQMVPHLHIHLIPRWENDGLQIGKWEMKPGDMEKIKDIAEKIKKEVER</sequence>
<dbReference type="InterPro" id="IPR036265">
    <property type="entry name" value="HIT-like_sf"/>
</dbReference>
<name>A0A7C1VZ23_DESA2</name>
<dbReference type="SUPFAM" id="SSF54197">
    <property type="entry name" value="HIT-like"/>
    <property type="match status" value="1"/>
</dbReference>
<dbReference type="PROSITE" id="PS51084">
    <property type="entry name" value="HIT_2"/>
    <property type="match status" value="1"/>
</dbReference>
<dbReference type="AlphaFoldDB" id="A0A7C1VZ23"/>
<dbReference type="GO" id="GO:0003824">
    <property type="term" value="F:catalytic activity"/>
    <property type="evidence" value="ECO:0007669"/>
    <property type="project" value="InterPro"/>
</dbReference>
<evidence type="ECO:0000259" key="4">
    <source>
        <dbReference type="PROSITE" id="PS51084"/>
    </source>
</evidence>
<dbReference type="InterPro" id="IPR011146">
    <property type="entry name" value="HIT-like"/>
</dbReference>
<evidence type="ECO:0000313" key="5">
    <source>
        <dbReference type="EMBL" id="HEC67377.1"/>
    </source>
</evidence>
<dbReference type="CDD" id="cd01277">
    <property type="entry name" value="HINT_subgroup"/>
    <property type="match status" value="1"/>
</dbReference>
<organism evidence="5">
    <name type="scientific">Desulfofervidus auxilii</name>
    <dbReference type="NCBI Taxonomy" id="1621989"/>
    <lineage>
        <taxon>Bacteria</taxon>
        <taxon>Pseudomonadati</taxon>
        <taxon>Thermodesulfobacteriota</taxon>
        <taxon>Candidatus Desulfofervidia</taxon>
        <taxon>Candidatus Desulfofervidales</taxon>
        <taxon>Candidatus Desulfofervidaceae</taxon>
        <taxon>Candidatus Desulfofervidus</taxon>
    </lineage>
</organism>
<dbReference type="PANTHER" id="PTHR46648">
    <property type="entry name" value="HIT FAMILY PROTEIN 1"/>
    <property type="match status" value="1"/>
</dbReference>
<dbReference type="GO" id="GO:0009117">
    <property type="term" value="P:nucleotide metabolic process"/>
    <property type="evidence" value="ECO:0007669"/>
    <property type="project" value="TreeGrafter"/>
</dbReference>
<proteinExistence type="predicted"/>
<dbReference type="PANTHER" id="PTHR46648:SF1">
    <property type="entry name" value="ADENOSINE 5'-MONOPHOSPHORAMIDASE HNT1"/>
    <property type="match status" value="1"/>
</dbReference>
<evidence type="ECO:0000256" key="2">
    <source>
        <dbReference type="PIRSR" id="PIRSR601310-3"/>
    </source>
</evidence>